<dbReference type="EMBL" id="OZ023716">
    <property type="protein sequence ID" value="CAK9865066.1"/>
    <property type="molecule type" value="Genomic_DNA"/>
</dbReference>
<keyword evidence="2" id="KW-1185">Reference proteome</keyword>
<evidence type="ECO:0000313" key="1">
    <source>
        <dbReference type="EMBL" id="CAK9865066.1"/>
    </source>
</evidence>
<dbReference type="Proteomes" id="UP001497522">
    <property type="component" value="Chromosome 15"/>
</dbReference>
<evidence type="ECO:0000313" key="2">
    <source>
        <dbReference type="Proteomes" id="UP001497522"/>
    </source>
</evidence>
<name>A0ABP1ARE5_9BRYO</name>
<reference evidence="1" key="1">
    <citation type="submission" date="2024-03" db="EMBL/GenBank/DDBJ databases">
        <authorList>
            <consortium name="ELIXIR-Norway"/>
            <consortium name="Elixir Norway"/>
        </authorList>
    </citation>
    <scope>NUCLEOTIDE SEQUENCE</scope>
</reference>
<proteinExistence type="predicted"/>
<organism evidence="1 2">
    <name type="scientific">Sphagnum jensenii</name>
    <dbReference type="NCBI Taxonomy" id="128206"/>
    <lineage>
        <taxon>Eukaryota</taxon>
        <taxon>Viridiplantae</taxon>
        <taxon>Streptophyta</taxon>
        <taxon>Embryophyta</taxon>
        <taxon>Bryophyta</taxon>
        <taxon>Sphagnophytina</taxon>
        <taxon>Sphagnopsida</taxon>
        <taxon>Sphagnales</taxon>
        <taxon>Sphagnaceae</taxon>
        <taxon>Sphagnum</taxon>
    </lineage>
</organism>
<gene>
    <name evidence="1" type="ORF">CSSPJE1EN2_LOCUS8061</name>
</gene>
<protein>
    <submittedName>
        <fullName evidence="1">Uncharacterized protein</fullName>
    </submittedName>
</protein>
<sequence>MTEKCTRGGRGRELGFGCSSDAPEGFALRSSTTDARLVYWIVRNESSCQSVCEGMSSLSVQQMQLPYAGCNSFLEQKSKSSATTLGTGRSTGRSFLQHVCVHPQSHDTHHRLLQYNALLRRAHQIEMNVALKDQDRCKLSYGFSLLMPYSTYDLFA</sequence>
<accession>A0ABP1ARE5</accession>